<evidence type="ECO:0000313" key="4">
    <source>
        <dbReference type="Proteomes" id="UP000823894"/>
    </source>
</evidence>
<accession>A0A9D2NWB7</accession>
<keyword evidence="2" id="KW-0472">Membrane</keyword>
<dbReference type="InterPro" id="IPR014245">
    <property type="entry name" value="Spore_III_AF"/>
</dbReference>
<dbReference type="EMBL" id="DWWK01000049">
    <property type="protein sequence ID" value="HJC38214.1"/>
    <property type="molecule type" value="Genomic_DNA"/>
</dbReference>
<keyword evidence="2" id="KW-1133">Transmembrane helix</keyword>
<dbReference type="AlphaFoldDB" id="A0A9D2NWB7"/>
<gene>
    <name evidence="3" type="ORF">H9757_04020</name>
</gene>
<organism evidence="3 4">
    <name type="scientific">Candidatus Mediterraneibacter faecigallinarum</name>
    <dbReference type="NCBI Taxonomy" id="2838669"/>
    <lineage>
        <taxon>Bacteria</taxon>
        <taxon>Bacillati</taxon>
        <taxon>Bacillota</taxon>
        <taxon>Clostridia</taxon>
        <taxon>Lachnospirales</taxon>
        <taxon>Lachnospiraceae</taxon>
        <taxon>Mediterraneibacter</taxon>
    </lineage>
</organism>
<protein>
    <submittedName>
        <fullName evidence="3">Stage III sporulation protein AF</fullName>
    </submittedName>
</protein>
<feature type="region of interest" description="Disordered" evidence="1">
    <location>
        <begin position="99"/>
        <end position="137"/>
    </location>
</feature>
<dbReference type="Proteomes" id="UP000823894">
    <property type="component" value="Unassembled WGS sequence"/>
</dbReference>
<comment type="caution">
    <text evidence="3">The sequence shown here is derived from an EMBL/GenBank/DDBJ whole genome shotgun (WGS) entry which is preliminary data.</text>
</comment>
<evidence type="ECO:0000256" key="1">
    <source>
        <dbReference type="SAM" id="MobiDB-lite"/>
    </source>
</evidence>
<name>A0A9D2NWB7_9FIRM</name>
<reference evidence="3" key="2">
    <citation type="submission" date="2021-04" db="EMBL/GenBank/DDBJ databases">
        <authorList>
            <person name="Gilroy R."/>
        </authorList>
    </citation>
    <scope>NUCLEOTIDE SEQUENCE</scope>
    <source>
        <strain evidence="3">ChiGjej1B1-1692</strain>
    </source>
</reference>
<feature type="transmembrane region" description="Helical" evidence="2">
    <location>
        <begin position="12"/>
        <end position="28"/>
    </location>
</feature>
<evidence type="ECO:0000313" key="3">
    <source>
        <dbReference type="EMBL" id="HJC38214.1"/>
    </source>
</evidence>
<proteinExistence type="predicted"/>
<keyword evidence="2" id="KW-0812">Transmembrane</keyword>
<evidence type="ECO:0000256" key="2">
    <source>
        <dbReference type="SAM" id="Phobius"/>
    </source>
</evidence>
<feature type="compositionally biased region" description="Basic and acidic residues" evidence="1">
    <location>
        <begin position="121"/>
        <end position="137"/>
    </location>
</feature>
<feature type="transmembrane region" description="Helical" evidence="2">
    <location>
        <begin position="34"/>
        <end position="58"/>
    </location>
</feature>
<sequence>MFRQLYDWIQNIAVYLIVVSAVMHAVPGKEYEKYIRFFSGLILILLLFMPLMNLTGIADEFVSLYKSQEYEMNRREIENAEEMIRDADILDFVPEEYRGASGSEDAGMEGGSSGTAEAEESGDRIEVGEIRIGEEQD</sequence>
<reference evidence="3" key="1">
    <citation type="journal article" date="2021" name="PeerJ">
        <title>Extensive microbial diversity within the chicken gut microbiome revealed by metagenomics and culture.</title>
        <authorList>
            <person name="Gilroy R."/>
            <person name="Ravi A."/>
            <person name="Getino M."/>
            <person name="Pursley I."/>
            <person name="Horton D.L."/>
            <person name="Alikhan N.F."/>
            <person name="Baker D."/>
            <person name="Gharbi K."/>
            <person name="Hall N."/>
            <person name="Watson M."/>
            <person name="Adriaenssens E.M."/>
            <person name="Foster-Nyarko E."/>
            <person name="Jarju S."/>
            <person name="Secka A."/>
            <person name="Antonio M."/>
            <person name="Oren A."/>
            <person name="Chaudhuri R.R."/>
            <person name="La Ragione R."/>
            <person name="Hildebrand F."/>
            <person name="Pallen M.J."/>
        </authorList>
    </citation>
    <scope>NUCLEOTIDE SEQUENCE</scope>
    <source>
        <strain evidence="3">ChiGjej1B1-1692</strain>
    </source>
</reference>
<dbReference type="Pfam" id="PF09581">
    <property type="entry name" value="Spore_III_AF"/>
    <property type="match status" value="1"/>
</dbReference>